<feature type="transmembrane region" description="Helical" evidence="8">
    <location>
        <begin position="94"/>
        <end position="111"/>
    </location>
</feature>
<keyword evidence="2 8" id="KW-0812">Transmembrane</keyword>
<dbReference type="GO" id="GO:0005886">
    <property type="term" value="C:plasma membrane"/>
    <property type="evidence" value="ECO:0007669"/>
    <property type="project" value="TreeGrafter"/>
</dbReference>
<evidence type="ECO:0000256" key="6">
    <source>
        <dbReference type="ARBA" id="ARBA00023170"/>
    </source>
</evidence>
<evidence type="ECO:0000259" key="9">
    <source>
        <dbReference type="PROSITE" id="PS50262"/>
    </source>
</evidence>
<name>A0A915II91_ROMCU</name>
<keyword evidence="10" id="KW-1185">Reference proteome</keyword>
<keyword evidence="6" id="KW-0675">Receptor</keyword>
<evidence type="ECO:0000256" key="2">
    <source>
        <dbReference type="ARBA" id="ARBA00022692"/>
    </source>
</evidence>
<dbReference type="PANTHER" id="PTHR45695">
    <property type="entry name" value="LEUCOKININ RECEPTOR-RELATED"/>
    <property type="match status" value="1"/>
</dbReference>
<reference evidence="11" key="1">
    <citation type="submission" date="2022-11" db="UniProtKB">
        <authorList>
            <consortium name="WormBaseParasite"/>
        </authorList>
    </citation>
    <scope>IDENTIFICATION</scope>
</reference>
<evidence type="ECO:0000313" key="11">
    <source>
        <dbReference type="WBParaSite" id="nRc.2.0.1.t13092-RA"/>
    </source>
</evidence>
<dbReference type="Proteomes" id="UP000887565">
    <property type="component" value="Unplaced"/>
</dbReference>
<dbReference type="InterPro" id="IPR000276">
    <property type="entry name" value="GPCR_Rhodpsn"/>
</dbReference>
<feature type="transmembrane region" description="Helical" evidence="8">
    <location>
        <begin position="131"/>
        <end position="154"/>
    </location>
</feature>
<keyword evidence="7" id="KW-0807">Transducer</keyword>
<evidence type="ECO:0000256" key="5">
    <source>
        <dbReference type="ARBA" id="ARBA00023136"/>
    </source>
</evidence>
<proteinExistence type="predicted"/>
<evidence type="ECO:0000256" key="7">
    <source>
        <dbReference type="ARBA" id="ARBA00023224"/>
    </source>
</evidence>
<dbReference type="AlphaFoldDB" id="A0A915II91"/>
<dbReference type="PROSITE" id="PS50262">
    <property type="entry name" value="G_PROTEIN_RECEP_F1_2"/>
    <property type="match status" value="1"/>
</dbReference>
<dbReference type="Pfam" id="PF00001">
    <property type="entry name" value="7tm_1"/>
    <property type="match status" value="1"/>
</dbReference>
<keyword evidence="3 8" id="KW-1133">Transmembrane helix</keyword>
<dbReference type="PRINTS" id="PR00237">
    <property type="entry name" value="GPCRRHODOPSN"/>
</dbReference>
<feature type="domain" description="G-protein coupled receptors family 1 profile" evidence="9">
    <location>
        <begin position="1"/>
        <end position="149"/>
    </location>
</feature>
<evidence type="ECO:0000256" key="8">
    <source>
        <dbReference type="SAM" id="Phobius"/>
    </source>
</evidence>
<comment type="subcellular location">
    <subcellularLocation>
        <location evidence="1">Membrane</location>
        <topology evidence="1">Multi-pass membrane protein</topology>
    </subcellularLocation>
</comment>
<evidence type="ECO:0000256" key="4">
    <source>
        <dbReference type="ARBA" id="ARBA00023040"/>
    </source>
</evidence>
<dbReference type="GO" id="GO:0004930">
    <property type="term" value="F:G protein-coupled receptor activity"/>
    <property type="evidence" value="ECO:0007669"/>
    <property type="project" value="UniProtKB-KW"/>
</dbReference>
<evidence type="ECO:0000256" key="1">
    <source>
        <dbReference type="ARBA" id="ARBA00004141"/>
    </source>
</evidence>
<evidence type="ECO:0000256" key="3">
    <source>
        <dbReference type="ARBA" id="ARBA00022989"/>
    </source>
</evidence>
<accession>A0A915II91</accession>
<protein>
    <submittedName>
        <fullName evidence="11">G-protein coupled receptors family 1 profile domain-containing protein</fullName>
    </submittedName>
</protein>
<sequence>MSAIILHRVELAPSRNLLPQVVVTGEGGSLVSSSEDRSSWTIIKQLERSTPKVWPKIKQYDATPDSTSLSAMGTKQQTIVVLSNGIQSIRRKTIRTNLVLLSSYVLCWLPYNISNLWHVYSNSCNNVGDATKFACAFIVLNAILNPFLYGIVSVDICQHGHEKRNSQL</sequence>
<dbReference type="WBParaSite" id="nRc.2.0.1.t13092-RA">
    <property type="protein sequence ID" value="nRc.2.0.1.t13092-RA"/>
    <property type="gene ID" value="nRc.2.0.1.g13092"/>
</dbReference>
<dbReference type="PANTHER" id="PTHR45695:SF9">
    <property type="entry name" value="LEUCOKININ RECEPTOR"/>
    <property type="match status" value="1"/>
</dbReference>
<keyword evidence="4" id="KW-0297">G-protein coupled receptor</keyword>
<organism evidence="10 11">
    <name type="scientific">Romanomermis culicivorax</name>
    <name type="common">Nematode worm</name>
    <dbReference type="NCBI Taxonomy" id="13658"/>
    <lineage>
        <taxon>Eukaryota</taxon>
        <taxon>Metazoa</taxon>
        <taxon>Ecdysozoa</taxon>
        <taxon>Nematoda</taxon>
        <taxon>Enoplea</taxon>
        <taxon>Dorylaimia</taxon>
        <taxon>Mermithida</taxon>
        <taxon>Mermithoidea</taxon>
        <taxon>Mermithidae</taxon>
        <taxon>Romanomermis</taxon>
    </lineage>
</organism>
<dbReference type="SUPFAM" id="SSF81321">
    <property type="entry name" value="Family A G protein-coupled receptor-like"/>
    <property type="match status" value="1"/>
</dbReference>
<keyword evidence="5 8" id="KW-0472">Membrane</keyword>
<dbReference type="Gene3D" id="1.20.1070.10">
    <property type="entry name" value="Rhodopsin 7-helix transmembrane proteins"/>
    <property type="match status" value="1"/>
</dbReference>
<dbReference type="InterPro" id="IPR017452">
    <property type="entry name" value="GPCR_Rhodpsn_7TM"/>
</dbReference>
<evidence type="ECO:0000313" key="10">
    <source>
        <dbReference type="Proteomes" id="UP000887565"/>
    </source>
</evidence>